<reference evidence="5 6" key="1">
    <citation type="submission" date="2018-12" db="EMBL/GenBank/DDBJ databases">
        <title>Complete genome of Litorilituus sediminis.</title>
        <authorList>
            <person name="Liu A."/>
            <person name="Rong J."/>
        </authorList>
    </citation>
    <scope>NUCLEOTIDE SEQUENCE [LARGE SCALE GENOMIC DNA]</scope>
    <source>
        <strain evidence="5 6">JCM 17549</strain>
    </source>
</reference>
<keyword evidence="6" id="KW-1185">Reference proteome</keyword>
<name>A0A4P6P0P4_9GAMM</name>
<dbReference type="Gene3D" id="1.10.390.20">
    <property type="match status" value="1"/>
</dbReference>
<keyword evidence="3" id="KW-0812">Transmembrane</keyword>
<dbReference type="GO" id="GO:0005509">
    <property type="term" value="F:calcium ion binding"/>
    <property type="evidence" value="ECO:0007669"/>
    <property type="project" value="InterPro"/>
</dbReference>
<feature type="signal peptide" evidence="4">
    <location>
        <begin position="1"/>
        <end position="25"/>
    </location>
</feature>
<organism evidence="5 6">
    <name type="scientific">Litorilituus sediminis</name>
    <dbReference type="NCBI Taxonomy" id="718192"/>
    <lineage>
        <taxon>Bacteria</taxon>
        <taxon>Pseudomonadati</taxon>
        <taxon>Pseudomonadota</taxon>
        <taxon>Gammaproteobacteria</taxon>
        <taxon>Alteromonadales</taxon>
        <taxon>Colwelliaceae</taxon>
        <taxon>Litorilituus</taxon>
    </lineage>
</organism>
<feature type="region of interest" description="Disordered" evidence="2">
    <location>
        <begin position="1031"/>
        <end position="1238"/>
    </location>
</feature>
<dbReference type="EMBL" id="CP034759">
    <property type="protein sequence ID" value="QBG34483.1"/>
    <property type="molecule type" value="Genomic_DNA"/>
</dbReference>
<evidence type="ECO:0000256" key="2">
    <source>
        <dbReference type="SAM" id="MobiDB-lite"/>
    </source>
</evidence>
<accession>A0A4P6P0P4</accession>
<feature type="compositionally biased region" description="Basic and acidic residues" evidence="2">
    <location>
        <begin position="1180"/>
        <end position="1191"/>
    </location>
</feature>
<keyword evidence="3" id="KW-0472">Membrane</keyword>
<feature type="active site" evidence="1">
    <location>
        <position position="576"/>
    </location>
</feature>
<gene>
    <name evidence="5" type="ORF">EMK97_01385</name>
</gene>
<dbReference type="PRINTS" id="PR00931">
    <property type="entry name" value="MICOLLPTASE"/>
</dbReference>
<keyword evidence="3" id="KW-1133">Transmembrane helix</keyword>
<dbReference type="Gene3D" id="4.10.1080.10">
    <property type="entry name" value="TSP type-3 repeat"/>
    <property type="match status" value="2"/>
</dbReference>
<dbReference type="KEGG" id="lsd:EMK97_01385"/>
<dbReference type="GO" id="GO:0004222">
    <property type="term" value="F:metalloendopeptidase activity"/>
    <property type="evidence" value="ECO:0007669"/>
    <property type="project" value="InterPro"/>
</dbReference>
<dbReference type="RefSeq" id="WP_130598733.1">
    <property type="nucleotide sequence ID" value="NZ_CP034759.1"/>
</dbReference>
<dbReference type="OrthoDB" id="9802683at2"/>
<feature type="transmembrane region" description="Helical" evidence="3">
    <location>
        <begin position="1241"/>
        <end position="1260"/>
    </location>
</feature>
<dbReference type="InterPro" id="IPR028974">
    <property type="entry name" value="TSP_type-3_rpt"/>
</dbReference>
<sequence>MNRRVLTLLSLITIVAQYLLPTAHAADLCGEKTLDRQTLVEANTSYCLTDYGHYLWINIPYNNSQVTITTSGGNYTPFLDASITLYSGQSWNLDEVESSVNTPDSNNESLSFISPAGTRYFHLGGDVSEMTLHVSVAGGDIPPPLGDFVVFDTDITVDIPEPILSNENEFSAIVQTIIAASTSEYANIAQQNPGSIADVAAAIHFLANQDDITHPSLAALIPYIENYARYGESISDEEALDVNHALLAVADMNDFISASAEASIIHDLYSSNLFVFQYGNHTNYFKQHLPHLLAIIQYFSLQQSPYALPGATDTLMAVFVDLHYAITLGSSGVNNAINEQMLSVLSVLRSFTLLGETSLDRRWSTEYDLTWFTYYSYYALGLVHTLANDDAKARIDGIFKEIHGAIPPEVSIDYLERMITKHFIERANRVCDENDPLTGYCWQPPKEEDILTVSHQCNANITIRAQSSITTETLTKSCQTLEQAKARFHQVFPIITGPLSGDFNEHLEVVVFASPSDYEQYAGEFFNIDTNNGGIYLEGNPADNNNQARFIAMQCPKAWVGVSCEAENDIYNLTHEYFHYLDGRYIKSNGFGFYNYNVAWAEGLAEYLAFGDQHPRTLNAIKDQHVPPLYNVLFMSYEYDFLYQWSYFAIRFLLENYPSAIQNLTLALQSGDKAFYLSELRQISDMAEAGFEAFVLANSQALPAVSAQIPPQNTLGTCELEQQYARKYDAPYAETFTITNNTETPISLFWIDSTKGKTHQSKNYQTLLKGDTFSSNAWLQSDRMMLTDQNRNCVAVAVLTHSSNEFTIDAEDVKDIHVEELPEANELGQCDLMQSHIPLDFAHEFSITNTTNYPVLIFRVDDKTGLPIYSNKYATLAYGESYSADFWYGNRRVMVADARLNCLAVGVTEQALSNFTIDENTIAHAAAAEELPDDNEIGSCELVQKHLIANESYRLSVTNNSDTVINVYRIDNNTGEILTNNLYASLAKGDSYQADFWYGKRRIALTDENQQCLGVAILSQQNVTNEFIIEPTSFDSDGDGVNDLDDVFPLDPTETADSDNDGVGDNSDAFPFDPLETKDSDNDGVGDNSDAFPFDPFETKDSDNDGVGDNSDAFPLDPFETKDSDNDGVGDNSDAFPFDPLETKDSDNDGVGDNSDAFPHDPLETKDSDNDGVGNNSDAFPHDPLETKDSDNDGVGDNSDAFPNNPLESVDTDGDGIGDNGDYYPYDPSRHSDTSNYKTKASSSGFILLLLLLIALRFSLNKRQEHT</sequence>
<evidence type="ECO:0000256" key="4">
    <source>
        <dbReference type="SAM" id="SignalP"/>
    </source>
</evidence>
<evidence type="ECO:0000256" key="3">
    <source>
        <dbReference type="SAM" id="Phobius"/>
    </source>
</evidence>
<dbReference type="GO" id="GO:0005576">
    <property type="term" value="C:extracellular region"/>
    <property type="evidence" value="ECO:0007669"/>
    <property type="project" value="InterPro"/>
</dbReference>
<keyword evidence="4" id="KW-0732">Signal</keyword>
<dbReference type="InterPro" id="IPR002169">
    <property type="entry name" value="Peptidase_M9A/M9B"/>
</dbReference>
<protein>
    <submittedName>
        <fullName evidence="5">Collagenase</fullName>
    </submittedName>
</protein>
<dbReference type="Proteomes" id="UP000290244">
    <property type="component" value="Chromosome"/>
</dbReference>
<dbReference type="GO" id="GO:0006508">
    <property type="term" value="P:proteolysis"/>
    <property type="evidence" value="ECO:0007669"/>
    <property type="project" value="InterPro"/>
</dbReference>
<dbReference type="Gene3D" id="3.40.30.160">
    <property type="entry name" value="Collagenase ColT, N-terminal domain"/>
    <property type="match status" value="1"/>
</dbReference>
<feature type="compositionally biased region" description="Acidic residues" evidence="2">
    <location>
        <begin position="1036"/>
        <end position="1062"/>
    </location>
</feature>
<evidence type="ECO:0000313" key="5">
    <source>
        <dbReference type="EMBL" id="QBG34483.1"/>
    </source>
</evidence>
<feature type="compositionally biased region" description="Basic and acidic residues" evidence="2">
    <location>
        <begin position="1158"/>
        <end position="1169"/>
    </location>
</feature>
<proteinExistence type="predicted"/>
<dbReference type="Pfam" id="PF01752">
    <property type="entry name" value="Peptidase_M9"/>
    <property type="match status" value="1"/>
</dbReference>
<feature type="chain" id="PRO_5020531735" evidence="4">
    <location>
        <begin position="26"/>
        <end position="1267"/>
    </location>
</feature>
<evidence type="ECO:0000256" key="1">
    <source>
        <dbReference type="PIRSR" id="PIRSR602169-1"/>
    </source>
</evidence>
<evidence type="ECO:0000313" key="6">
    <source>
        <dbReference type="Proteomes" id="UP000290244"/>
    </source>
</evidence>
<dbReference type="AlphaFoldDB" id="A0A4P6P0P4"/>
<dbReference type="GO" id="GO:0008270">
    <property type="term" value="F:zinc ion binding"/>
    <property type="evidence" value="ECO:0007669"/>
    <property type="project" value="InterPro"/>
</dbReference>